<organism evidence="2 3">
    <name type="scientific">Streptomyces mesophilus</name>
    <dbReference type="NCBI Taxonomy" id="1775132"/>
    <lineage>
        <taxon>Bacteria</taxon>
        <taxon>Bacillati</taxon>
        <taxon>Actinomycetota</taxon>
        <taxon>Actinomycetes</taxon>
        <taxon>Kitasatosporales</taxon>
        <taxon>Streptomycetaceae</taxon>
        <taxon>Streptomyces</taxon>
    </lineage>
</organism>
<sequence length="185" mass="19723">MNDTKKPKKLMNRRTLGGVAVLGVAAGTLGVAMVMPPQDSPKKAGSKSVTQTATETVRATGAGDGKGIVSKAGLSSQTFTFNSARAGDCVRKYGATWKLYSNGHAYFKGHFGSNSGDDAWLMYAKLLDDQGGLIGYLRADRNPGDARKFVIGLPEAGQIYTAGRNAYFPADLWDDVRSISLTRHC</sequence>
<dbReference type="EMBL" id="JAAKZW010000147">
    <property type="protein sequence ID" value="NGO79382.1"/>
    <property type="molecule type" value="Genomic_DNA"/>
</dbReference>
<name>A0A6G4XQA8_9ACTN</name>
<evidence type="ECO:0000259" key="1">
    <source>
        <dbReference type="Pfam" id="PF19811"/>
    </source>
</evidence>
<reference evidence="2 3" key="1">
    <citation type="submission" date="2020-02" db="EMBL/GenBank/DDBJ databases">
        <title>Whole-genome analyses of novel actinobacteria.</title>
        <authorList>
            <person name="Sahin N."/>
            <person name="Tokatli A."/>
        </authorList>
    </citation>
    <scope>NUCLEOTIDE SEQUENCE [LARGE SCALE GENOMIC DNA]</scope>
    <source>
        <strain evidence="2 3">YC504</strain>
    </source>
</reference>
<protein>
    <recommendedName>
        <fullName evidence="1">DUF6294 domain-containing protein</fullName>
    </recommendedName>
</protein>
<dbReference type="InterPro" id="IPR046261">
    <property type="entry name" value="DUF6294"/>
</dbReference>
<dbReference type="Proteomes" id="UP000481109">
    <property type="component" value="Unassembled WGS sequence"/>
</dbReference>
<dbReference type="AlphaFoldDB" id="A0A6G4XQA8"/>
<feature type="domain" description="DUF6294" evidence="1">
    <location>
        <begin position="96"/>
        <end position="185"/>
    </location>
</feature>
<accession>A0A6G4XQA8</accession>
<gene>
    <name evidence="2" type="ORF">G6045_27550</name>
</gene>
<evidence type="ECO:0000313" key="2">
    <source>
        <dbReference type="EMBL" id="NGO79382.1"/>
    </source>
</evidence>
<evidence type="ECO:0000313" key="3">
    <source>
        <dbReference type="Proteomes" id="UP000481109"/>
    </source>
</evidence>
<keyword evidence="3" id="KW-1185">Reference proteome</keyword>
<dbReference type="Pfam" id="PF19811">
    <property type="entry name" value="DUF6294"/>
    <property type="match status" value="1"/>
</dbReference>
<dbReference type="RefSeq" id="WP_165334827.1">
    <property type="nucleotide sequence ID" value="NZ_JAAKZW010000147.1"/>
</dbReference>
<comment type="caution">
    <text evidence="2">The sequence shown here is derived from an EMBL/GenBank/DDBJ whole genome shotgun (WGS) entry which is preliminary data.</text>
</comment>
<proteinExistence type="predicted"/>